<feature type="compositionally biased region" description="Low complexity" evidence="1">
    <location>
        <begin position="104"/>
        <end position="113"/>
    </location>
</feature>
<feature type="compositionally biased region" description="Low complexity" evidence="1">
    <location>
        <begin position="171"/>
        <end position="192"/>
    </location>
</feature>
<feature type="compositionally biased region" description="Polar residues" evidence="1">
    <location>
        <begin position="114"/>
        <end position="126"/>
    </location>
</feature>
<dbReference type="EMBL" id="NBII01000010">
    <property type="protein sequence ID" value="PAV15197.1"/>
    <property type="molecule type" value="Genomic_DNA"/>
</dbReference>
<accession>A0A286U6L3</accession>
<keyword evidence="3" id="KW-1185">Reference proteome</keyword>
<reference evidence="2 3" key="1">
    <citation type="journal article" date="2017" name="Mol. Ecol.">
        <title>Comparative and population genomic landscape of Phellinus noxius: A hypervariable fungus causing root rot in trees.</title>
        <authorList>
            <person name="Chung C.L."/>
            <person name="Lee T.J."/>
            <person name="Akiba M."/>
            <person name="Lee H.H."/>
            <person name="Kuo T.H."/>
            <person name="Liu D."/>
            <person name="Ke H.M."/>
            <person name="Yokoi T."/>
            <person name="Roa M.B."/>
            <person name="Lu M.J."/>
            <person name="Chang Y.Y."/>
            <person name="Ann P.J."/>
            <person name="Tsai J.N."/>
            <person name="Chen C.Y."/>
            <person name="Tzean S.S."/>
            <person name="Ota Y."/>
            <person name="Hattori T."/>
            <person name="Sahashi N."/>
            <person name="Liou R.F."/>
            <person name="Kikuchi T."/>
            <person name="Tsai I.J."/>
        </authorList>
    </citation>
    <scope>NUCLEOTIDE SEQUENCE [LARGE SCALE GENOMIC DNA]</scope>
    <source>
        <strain evidence="2 3">FFPRI411160</strain>
    </source>
</reference>
<gene>
    <name evidence="2" type="ORF">PNOK_0895800</name>
</gene>
<dbReference type="OrthoDB" id="6077919at2759"/>
<feature type="region of interest" description="Disordered" evidence="1">
    <location>
        <begin position="34"/>
        <end position="53"/>
    </location>
</feature>
<evidence type="ECO:0000313" key="2">
    <source>
        <dbReference type="EMBL" id="PAV15197.1"/>
    </source>
</evidence>
<evidence type="ECO:0000313" key="3">
    <source>
        <dbReference type="Proteomes" id="UP000217199"/>
    </source>
</evidence>
<proteinExistence type="predicted"/>
<dbReference type="InParanoid" id="A0A286U6L3"/>
<protein>
    <submittedName>
        <fullName evidence="2">Uncharacterized protein</fullName>
    </submittedName>
</protein>
<dbReference type="AlphaFoldDB" id="A0A286U6L3"/>
<feature type="region of interest" description="Disordered" evidence="1">
    <location>
        <begin position="104"/>
        <end position="127"/>
    </location>
</feature>
<sequence>MCNAHFQHLFDVADAADSSSSYSPLEIAQQPIRAHSTEMAQHESSPISAGSVSTESWPYSMDIEPQSQAEAQMYSPVSTSSYSGFHSPIEPSANTRVYALAGALQHQQQLQPQTSFPESSQRSTGTGAYFNEAQPQQAAQRWPYAATTSFAPEMTLTRAPVLHDGRTQAQAPSTSPSLNLTSTSVSVPVSASGDSPTRDQHARIPSLQGAPLPRRDYQHQIQNPHQRGMPSQQQQQQQQWHQQTFLQAPTPRSSFFSYPEQMECEAESDEFGDHDDFDDDEGIQLQLGQSHGHGGNQHLSGTPSVVIRNHFMNYGGDTTKWPVESLQAFPNYSDSHIHSVANPDVASFGGIWVLGHW</sequence>
<feature type="compositionally biased region" description="Low complexity" evidence="1">
    <location>
        <begin position="226"/>
        <end position="244"/>
    </location>
</feature>
<name>A0A286U6L3_9AGAM</name>
<feature type="region of interest" description="Disordered" evidence="1">
    <location>
        <begin position="165"/>
        <end position="244"/>
    </location>
</feature>
<organism evidence="2 3">
    <name type="scientific">Pyrrhoderma noxium</name>
    <dbReference type="NCBI Taxonomy" id="2282107"/>
    <lineage>
        <taxon>Eukaryota</taxon>
        <taxon>Fungi</taxon>
        <taxon>Dikarya</taxon>
        <taxon>Basidiomycota</taxon>
        <taxon>Agaricomycotina</taxon>
        <taxon>Agaricomycetes</taxon>
        <taxon>Hymenochaetales</taxon>
        <taxon>Hymenochaetaceae</taxon>
        <taxon>Pyrrhoderma</taxon>
    </lineage>
</organism>
<evidence type="ECO:0000256" key="1">
    <source>
        <dbReference type="SAM" id="MobiDB-lite"/>
    </source>
</evidence>
<comment type="caution">
    <text evidence="2">The sequence shown here is derived from an EMBL/GenBank/DDBJ whole genome shotgun (WGS) entry which is preliminary data.</text>
</comment>
<feature type="compositionally biased region" description="Polar residues" evidence="1">
    <location>
        <begin position="38"/>
        <end position="53"/>
    </location>
</feature>
<dbReference type="Proteomes" id="UP000217199">
    <property type="component" value="Unassembled WGS sequence"/>
</dbReference>